<feature type="domain" description="ABM" evidence="1">
    <location>
        <begin position="2"/>
        <end position="91"/>
    </location>
</feature>
<evidence type="ECO:0000313" key="2">
    <source>
        <dbReference type="EMBL" id="MFD2208048.1"/>
    </source>
</evidence>
<organism evidence="2 3">
    <name type="scientific">Kiloniella antarctica</name>
    <dbReference type="NCBI Taxonomy" id="1550907"/>
    <lineage>
        <taxon>Bacteria</taxon>
        <taxon>Pseudomonadati</taxon>
        <taxon>Pseudomonadota</taxon>
        <taxon>Alphaproteobacteria</taxon>
        <taxon>Rhodospirillales</taxon>
        <taxon>Kiloniellaceae</taxon>
        <taxon>Kiloniella</taxon>
    </lineage>
</organism>
<dbReference type="GO" id="GO:0004497">
    <property type="term" value="F:monooxygenase activity"/>
    <property type="evidence" value="ECO:0007669"/>
    <property type="project" value="UniProtKB-KW"/>
</dbReference>
<dbReference type="InterPro" id="IPR011008">
    <property type="entry name" value="Dimeric_a/b-barrel"/>
</dbReference>
<dbReference type="Gene3D" id="3.30.70.100">
    <property type="match status" value="1"/>
</dbReference>
<sequence length="97" mass="11146">MKIVTVSARFAPENSSTAIKILQTIKEEARSMDNCLCYDFYVDPIEKGLLFINQNWGSAEAFESYRSSDLFKRMIRELKPLMITAPETNVYEVERAA</sequence>
<accession>A0ABW5BPF0</accession>
<dbReference type="InterPro" id="IPR007138">
    <property type="entry name" value="ABM_dom"/>
</dbReference>
<comment type="caution">
    <text evidence="2">The sequence shown here is derived from an EMBL/GenBank/DDBJ whole genome shotgun (WGS) entry which is preliminary data.</text>
</comment>
<dbReference type="EMBL" id="JBHUII010000013">
    <property type="protein sequence ID" value="MFD2208048.1"/>
    <property type="molecule type" value="Genomic_DNA"/>
</dbReference>
<dbReference type="Pfam" id="PF03992">
    <property type="entry name" value="ABM"/>
    <property type="match status" value="1"/>
</dbReference>
<dbReference type="EC" id="1.-.-.-" evidence="2"/>
<proteinExistence type="predicted"/>
<name>A0ABW5BPF0_9PROT</name>
<keyword evidence="2" id="KW-0503">Monooxygenase</keyword>
<evidence type="ECO:0000259" key="1">
    <source>
        <dbReference type="PROSITE" id="PS51725"/>
    </source>
</evidence>
<keyword evidence="3" id="KW-1185">Reference proteome</keyword>
<protein>
    <submittedName>
        <fullName evidence="2">Quinol monooxygenase</fullName>
        <ecNumber evidence="2">1.-.-.-</ecNumber>
    </submittedName>
</protein>
<reference evidence="3" key="1">
    <citation type="journal article" date="2019" name="Int. J. Syst. Evol. Microbiol.">
        <title>The Global Catalogue of Microorganisms (GCM) 10K type strain sequencing project: providing services to taxonomists for standard genome sequencing and annotation.</title>
        <authorList>
            <consortium name="The Broad Institute Genomics Platform"/>
            <consortium name="The Broad Institute Genome Sequencing Center for Infectious Disease"/>
            <person name="Wu L."/>
            <person name="Ma J."/>
        </authorList>
    </citation>
    <scope>NUCLEOTIDE SEQUENCE [LARGE SCALE GENOMIC DNA]</scope>
    <source>
        <strain evidence="3">CGMCC 4.7192</strain>
    </source>
</reference>
<dbReference type="Proteomes" id="UP001597294">
    <property type="component" value="Unassembled WGS sequence"/>
</dbReference>
<dbReference type="PROSITE" id="PS51725">
    <property type="entry name" value="ABM"/>
    <property type="match status" value="1"/>
</dbReference>
<gene>
    <name evidence="2" type="ORF">ACFSKO_20715</name>
</gene>
<evidence type="ECO:0000313" key="3">
    <source>
        <dbReference type="Proteomes" id="UP001597294"/>
    </source>
</evidence>
<dbReference type="SUPFAM" id="SSF54909">
    <property type="entry name" value="Dimeric alpha+beta barrel"/>
    <property type="match status" value="1"/>
</dbReference>
<keyword evidence="2" id="KW-0560">Oxidoreductase</keyword>
<dbReference type="RefSeq" id="WP_380255287.1">
    <property type="nucleotide sequence ID" value="NZ_JBHUII010000013.1"/>
</dbReference>